<dbReference type="SMART" id="SM00184">
    <property type="entry name" value="RING"/>
    <property type="match status" value="1"/>
</dbReference>
<dbReference type="PROSITE" id="PS50089">
    <property type="entry name" value="ZF_RING_2"/>
    <property type="match status" value="1"/>
</dbReference>
<dbReference type="OMA" id="FCMEPVD"/>
<feature type="domain" description="RING-type" evidence="4">
    <location>
        <begin position="38"/>
        <end position="78"/>
    </location>
</feature>
<keyword evidence="2" id="KW-0862">Zinc</keyword>
<dbReference type="AlphaFoldDB" id="T1H6L1"/>
<organism evidence="5 6">
    <name type="scientific">Megaselia scalaris</name>
    <name type="common">Humpbacked fly</name>
    <name type="synonym">Phora scalaris</name>
    <dbReference type="NCBI Taxonomy" id="36166"/>
    <lineage>
        <taxon>Eukaryota</taxon>
        <taxon>Metazoa</taxon>
        <taxon>Ecdysozoa</taxon>
        <taxon>Arthropoda</taxon>
        <taxon>Hexapoda</taxon>
        <taxon>Insecta</taxon>
        <taxon>Pterygota</taxon>
        <taxon>Neoptera</taxon>
        <taxon>Endopterygota</taxon>
        <taxon>Diptera</taxon>
        <taxon>Brachycera</taxon>
        <taxon>Muscomorpha</taxon>
        <taxon>Platypezoidea</taxon>
        <taxon>Phoridae</taxon>
        <taxon>Megaseliini</taxon>
        <taxon>Megaselia</taxon>
    </lineage>
</organism>
<dbReference type="PANTHER" id="PTHR46359:SF2">
    <property type="entry name" value="GEO07743P1"/>
    <property type="match status" value="1"/>
</dbReference>
<protein>
    <recommendedName>
        <fullName evidence="4">RING-type domain-containing protein</fullName>
    </recommendedName>
</protein>
<dbReference type="Gene3D" id="3.30.40.10">
    <property type="entry name" value="Zinc/RING finger domain, C3HC4 (zinc finger)"/>
    <property type="match status" value="1"/>
</dbReference>
<keyword evidence="1 3" id="KW-0863">Zinc-finger</keyword>
<dbReference type="InterPro" id="IPR001841">
    <property type="entry name" value="Znf_RING"/>
</dbReference>
<evidence type="ECO:0000259" key="4">
    <source>
        <dbReference type="PROSITE" id="PS50089"/>
    </source>
</evidence>
<evidence type="ECO:0000256" key="2">
    <source>
        <dbReference type="ARBA" id="ARBA00022833"/>
    </source>
</evidence>
<reference evidence="5" key="2">
    <citation type="submission" date="2015-06" db="UniProtKB">
        <authorList>
            <consortium name="EnsemblMetazoa"/>
        </authorList>
    </citation>
    <scope>IDENTIFICATION</scope>
</reference>
<dbReference type="STRING" id="36166.T1H6L1"/>
<dbReference type="GO" id="GO:0061630">
    <property type="term" value="F:ubiquitin protein ligase activity"/>
    <property type="evidence" value="ECO:0007669"/>
    <property type="project" value="TreeGrafter"/>
</dbReference>
<dbReference type="GO" id="GO:0006511">
    <property type="term" value="P:ubiquitin-dependent protein catabolic process"/>
    <property type="evidence" value="ECO:0007669"/>
    <property type="project" value="TreeGrafter"/>
</dbReference>
<keyword evidence="1 3" id="KW-0479">Metal-binding</keyword>
<name>T1H6L1_MEGSC</name>
<evidence type="ECO:0000313" key="5">
    <source>
        <dbReference type="EnsemblMetazoa" id="MESCA012344-PA"/>
    </source>
</evidence>
<dbReference type="EnsemblMetazoa" id="MESCA012344-RA">
    <property type="protein sequence ID" value="MESCA012344-PA"/>
    <property type="gene ID" value="MESCA012344"/>
</dbReference>
<dbReference type="InterPro" id="IPR052804">
    <property type="entry name" value="UEC_component"/>
</dbReference>
<dbReference type="GO" id="GO:0008270">
    <property type="term" value="F:zinc ion binding"/>
    <property type="evidence" value="ECO:0007669"/>
    <property type="project" value="UniProtKB-KW"/>
</dbReference>
<accession>T1H6L1</accession>
<dbReference type="SUPFAM" id="SSF57850">
    <property type="entry name" value="RING/U-box"/>
    <property type="match status" value="1"/>
</dbReference>
<dbReference type="Pfam" id="PF13639">
    <property type="entry name" value="zf-RING_2"/>
    <property type="match status" value="1"/>
</dbReference>
<sequence length="90" mass="10139">LTAEEQIKIAKRLVLIQHLPIGTFAFGGPVGAEELRECVICMIEFVTGDQIRYLPCLHIYHMNCIDDWLIRSLCCPSCMEPVDAALLVSY</sequence>
<dbReference type="Proteomes" id="UP000015102">
    <property type="component" value="Unassembled WGS sequence"/>
</dbReference>
<dbReference type="InterPro" id="IPR013083">
    <property type="entry name" value="Znf_RING/FYVE/PHD"/>
</dbReference>
<proteinExistence type="predicted"/>
<keyword evidence="6" id="KW-1185">Reference proteome</keyword>
<evidence type="ECO:0000256" key="1">
    <source>
        <dbReference type="ARBA" id="ARBA00022771"/>
    </source>
</evidence>
<dbReference type="PANTHER" id="PTHR46359">
    <property type="entry name" value="GEO07743P1"/>
    <property type="match status" value="1"/>
</dbReference>
<dbReference type="GO" id="GO:0000151">
    <property type="term" value="C:ubiquitin ligase complex"/>
    <property type="evidence" value="ECO:0007669"/>
    <property type="project" value="TreeGrafter"/>
</dbReference>
<dbReference type="HOGENOM" id="CLU_123539_1_1_1"/>
<evidence type="ECO:0000256" key="3">
    <source>
        <dbReference type="PROSITE-ProRule" id="PRU00175"/>
    </source>
</evidence>
<reference evidence="6" key="1">
    <citation type="submission" date="2013-02" db="EMBL/GenBank/DDBJ databases">
        <authorList>
            <person name="Hughes D."/>
        </authorList>
    </citation>
    <scope>NUCLEOTIDE SEQUENCE</scope>
    <source>
        <strain>Durham</strain>
        <strain evidence="6">NC isolate 2 -- Noor lab</strain>
    </source>
</reference>
<evidence type="ECO:0000313" key="6">
    <source>
        <dbReference type="Proteomes" id="UP000015102"/>
    </source>
</evidence>